<dbReference type="RefSeq" id="XP_032128619.1">
    <property type="nucleotide sequence ID" value="XM_032272728.1"/>
</dbReference>
<dbReference type="RefSeq" id="XP_032128620.1">
    <property type="nucleotide sequence ID" value="XM_032272729.1"/>
</dbReference>
<evidence type="ECO:0000313" key="4">
    <source>
        <dbReference type="RefSeq" id="XP_032128620.1"/>
    </source>
</evidence>
<evidence type="ECO:0000313" key="6">
    <source>
        <dbReference type="RefSeq" id="XP_032128622.1"/>
    </source>
</evidence>
<sequence>MDGIGQCMEMVEQDEVPGSPCGAPNVTMVVASCRTCSGKTTEVNFPNTMENSYSQQEETKPNIRASKNRLLMSQVAYFLNYQLKTYRDPKDQNEEQKCRDSKNKLLMSQVAYYLGRRLKTQIPGFLCSAPNVSMVASDRPSSRTNTEVNVPEGIEKSCCQQEENKLTFGARKNRLLMSQVAYFLNYRLKTYKDQKDHDEKQKCRDSKNKLLTNQVAYYLGCRLKMEGKFYRFTVTKVLNHVLSCL</sequence>
<evidence type="ECO:0000313" key="2">
    <source>
        <dbReference type="RefSeq" id="XP_032128618.1"/>
    </source>
</evidence>
<dbReference type="Proteomes" id="UP000504640">
    <property type="component" value="Unplaced"/>
</dbReference>
<evidence type="ECO:0000313" key="1">
    <source>
        <dbReference type="Proteomes" id="UP000504640"/>
    </source>
</evidence>
<dbReference type="GeneID" id="116546487"/>
<gene>
    <name evidence="2 3 4 5 6" type="primary">LOC116546487</name>
</gene>
<proteinExistence type="predicted"/>
<dbReference type="RefSeq" id="XP_032128621.1">
    <property type="nucleotide sequence ID" value="XM_032272730.1"/>
</dbReference>
<evidence type="ECO:0000313" key="3">
    <source>
        <dbReference type="RefSeq" id="XP_032128619.1"/>
    </source>
</evidence>
<dbReference type="RefSeq" id="XP_032128618.1">
    <property type="nucleotide sequence ID" value="XM_032272727.1"/>
</dbReference>
<accession>A0A6J3HEZ9</accession>
<reference evidence="2 3" key="1">
    <citation type="submission" date="2025-04" db="UniProtKB">
        <authorList>
            <consortium name="RefSeq"/>
        </authorList>
    </citation>
    <scope>IDENTIFICATION</scope>
    <source>
        <tissue evidence="2 3">Blood</tissue>
    </source>
</reference>
<name>A0A6J3HEZ9_SAPAP</name>
<protein>
    <submittedName>
        <fullName evidence="2 3">Uncharacterized protein LOC116546487</fullName>
    </submittedName>
</protein>
<keyword evidence="1" id="KW-1185">Reference proteome</keyword>
<evidence type="ECO:0000313" key="5">
    <source>
        <dbReference type="RefSeq" id="XP_032128621.1"/>
    </source>
</evidence>
<organism evidence="1 4">
    <name type="scientific">Sapajus apella</name>
    <name type="common">Brown-capped capuchin</name>
    <name type="synonym">Cebus apella</name>
    <dbReference type="NCBI Taxonomy" id="9515"/>
    <lineage>
        <taxon>Eukaryota</taxon>
        <taxon>Metazoa</taxon>
        <taxon>Chordata</taxon>
        <taxon>Craniata</taxon>
        <taxon>Vertebrata</taxon>
        <taxon>Euteleostomi</taxon>
        <taxon>Mammalia</taxon>
        <taxon>Eutheria</taxon>
        <taxon>Euarchontoglires</taxon>
        <taxon>Primates</taxon>
        <taxon>Haplorrhini</taxon>
        <taxon>Platyrrhini</taxon>
        <taxon>Cebidae</taxon>
        <taxon>Cebinae</taxon>
        <taxon>Sapajus</taxon>
    </lineage>
</organism>
<dbReference type="RefSeq" id="XP_032128622.1">
    <property type="nucleotide sequence ID" value="XM_032272731.1"/>
</dbReference>
<dbReference type="AlphaFoldDB" id="A0A6J3HEZ9"/>